<dbReference type="Proteomes" id="UP000887574">
    <property type="component" value="Unplaced"/>
</dbReference>
<dbReference type="WBParaSite" id="jg25655">
    <property type="protein sequence ID" value="jg25655"/>
    <property type="gene ID" value="jg25655"/>
</dbReference>
<accession>A0A915E238</accession>
<organism evidence="1 2">
    <name type="scientific">Ditylenchus dipsaci</name>
    <dbReference type="NCBI Taxonomy" id="166011"/>
    <lineage>
        <taxon>Eukaryota</taxon>
        <taxon>Metazoa</taxon>
        <taxon>Ecdysozoa</taxon>
        <taxon>Nematoda</taxon>
        <taxon>Chromadorea</taxon>
        <taxon>Rhabditida</taxon>
        <taxon>Tylenchina</taxon>
        <taxon>Tylenchomorpha</taxon>
        <taxon>Sphaerularioidea</taxon>
        <taxon>Anguinidae</taxon>
        <taxon>Anguininae</taxon>
        <taxon>Ditylenchus</taxon>
    </lineage>
</organism>
<keyword evidence="1" id="KW-1185">Reference proteome</keyword>
<protein>
    <submittedName>
        <fullName evidence="2">Uncharacterized protein</fullName>
    </submittedName>
</protein>
<reference evidence="2" key="1">
    <citation type="submission" date="2022-11" db="UniProtKB">
        <authorList>
            <consortium name="WormBaseParasite"/>
        </authorList>
    </citation>
    <scope>IDENTIFICATION</scope>
</reference>
<proteinExistence type="predicted"/>
<evidence type="ECO:0000313" key="1">
    <source>
        <dbReference type="Proteomes" id="UP000887574"/>
    </source>
</evidence>
<evidence type="ECO:0000313" key="2">
    <source>
        <dbReference type="WBParaSite" id="jg25655"/>
    </source>
</evidence>
<dbReference type="AlphaFoldDB" id="A0A915E238"/>
<sequence length="95" mass="10797">MVENETLTSSLAFTEFKQKKEDCPKASIFFKFFNSGFRSECGHKTKENLTASNAERHLSSFHPYLPVFNNDPSRLLALYASTSSMSLCHAKKIRT</sequence>
<name>A0A915E238_9BILA</name>